<dbReference type="RefSeq" id="WP_011564981.1">
    <property type="nucleotide sequence ID" value="NC_008148.1"/>
</dbReference>
<dbReference type="HOGENOM" id="CLU_2397762_0_0_11"/>
<keyword evidence="3" id="KW-1185">Reference proteome</keyword>
<organism evidence="2 3">
    <name type="scientific">Rubrobacter xylanophilus (strain DSM 9941 / JCM 11954 / NBRC 16129 / PRD-1)</name>
    <dbReference type="NCBI Taxonomy" id="266117"/>
    <lineage>
        <taxon>Bacteria</taxon>
        <taxon>Bacillati</taxon>
        <taxon>Actinomycetota</taxon>
        <taxon>Rubrobacteria</taxon>
        <taxon>Rubrobacterales</taxon>
        <taxon>Rubrobacteraceae</taxon>
        <taxon>Rubrobacter</taxon>
    </lineage>
</organism>
<dbReference type="InterPro" id="IPR005182">
    <property type="entry name" value="YdbS-like_PH"/>
</dbReference>
<evidence type="ECO:0000313" key="3">
    <source>
        <dbReference type="Proteomes" id="UP000006637"/>
    </source>
</evidence>
<dbReference type="Proteomes" id="UP000006637">
    <property type="component" value="Chromosome"/>
</dbReference>
<evidence type="ECO:0000313" key="2">
    <source>
        <dbReference type="EMBL" id="ABG04966.1"/>
    </source>
</evidence>
<proteinExistence type="predicted"/>
<sequence>MGAPIAEAAAHRNTIVRVYEDRVELVSGWLGERVETVRHRDIADVRVQGLVNCTLHIWSNSGRLYRLGRMALPDARAVKAAIERQKRRAASYE</sequence>
<accession>Q1AUG2</accession>
<dbReference type="KEGG" id="rxy:Rxyl_2019"/>
<protein>
    <recommendedName>
        <fullName evidence="1">YdbS-like PH domain-containing protein</fullName>
    </recommendedName>
</protein>
<evidence type="ECO:0000259" key="1">
    <source>
        <dbReference type="Pfam" id="PF03703"/>
    </source>
</evidence>
<dbReference type="Pfam" id="PF03703">
    <property type="entry name" value="bPH_2"/>
    <property type="match status" value="1"/>
</dbReference>
<gene>
    <name evidence="2" type="ordered locus">Rxyl_2019</name>
</gene>
<dbReference type="EMBL" id="CP000386">
    <property type="protein sequence ID" value="ABG04966.1"/>
    <property type="molecule type" value="Genomic_DNA"/>
</dbReference>
<dbReference type="AlphaFoldDB" id="Q1AUG2"/>
<reference evidence="2 3" key="1">
    <citation type="submission" date="2006-06" db="EMBL/GenBank/DDBJ databases">
        <title>Complete sequence of Rubrobacter xylanophilus DSM 9941.</title>
        <authorList>
            <consortium name="US DOE Joint Genome Institute"/>
            <person name="Copeland A."/>
            <person name="Lucas S."/>
            <person name="Lapidus A."/>
            <person name="Barry K."/>
            <person name="Detter J.C."/>
            <person name="Glavina del Rio T."/>
            <person name="Hammon N."/>
            <person name="Israni S."/>
            <person name="Dalin E."/>
            <person name="Tice H."/>
            <person name="Pitluck S."/>
            <person name="Munk A.C."/>
            <person name="Brettin T."/>
            <person name="Bruce D."/>
            <person name="Han C."/>
            <person name="Tapia R."/>
            <person name="Gilna P."/>
            <person name="Schmutz J."/>
            <person name="Larimer F."/>
            <person name="Land M."/>
            <person name="Hauser L."/>
            <person name="Kyrpides N."/>
            <person name="Lykidis A."/>
            <person name="da Costa M.S."/>
            <person name="Rainey F.A."/>
            <person name="Empadinhas N."/>
            <person name="Jolivet E."/>
            <person name="Battista J.R."/>
            <person name="Richardson P."/>
        </authorList>
    </citation>
    <scope>NUCLEOTIDE SEQUENCE [LARGE SCALE GENOMIC DNA]</scope>
    <source>
        <strain evidence="3">DSM 9941 / NBRC 16129 / PRD-1</strain>
    </source>
</reference>
<dbReference type="STRING" id="266117.Rxyl_2019"/>
<name>Q1AUG2_RUBXD</name>
<feature type="domain" description="YdbS-like PH" evidence="1">
    <location>
        <begin position="12"/>
        <end position="81"/>
    </location>
</feature>
<dbReference type="OrthoDB" id="5244641at2"/>